<feature type="region of interest" description="Disordered" evidence="7">
    <location>
        <begin position="203"/>
        <end position="316"/>
    </location>
</feature>
<sequence length="494" mass="57118">MEGIAKFYASRPSRKPQMRKKIRFNFRPNNYSGKKRKVGHELPKKLVKKTLKKQMIQEEASEKDVPMVPEDLITMKDVYSEHKYFFDSLLREDLHRRILKSSKFQYGNFDKFYSLNRKDMANVRSRLQVLSQEWFCDKKILDIGCNDGTFTLALTLDYAPKLVIGVDIDNKLVSRAIRNTHKMTNDLITKSIIDNFETTCDSCGTNKDSQETNEEEKKEESTEEKPENPIETKDQAEKDKGEIVEEAKEKDDDRLESKAQSEIDKSDSKSIPTDKSKIASDLDEKLSPKEFEGKDQNSSKSEISPQNMTLQKDAKKEGISQEEILTNIKNLPKCLRISLSVPSVVKSISTREALTSRITKETKDFLYKRLFFRCENFIANLEPTSEKFDVILCLKTSKWIHLNFGDAGLKALFHKVFESLAAGGLFIYDPSTWKGYRKRKSRGENLKANFESIDFKPDEFDEYLTQKVGFIFKKALKSSSKEYHRPLLVYAKPE</sequence>
<dbReference type="GO" id="GO:0008171">
    <property type="term" value="F:O-methyltransferase activity"/>
    <property type="evidence" value="ECO:0007669"/>
    <property type="project" value="UniProtKB-UniRule"/>
</dbReference>
<dbReference type="InterPro" id="IPR029063">
    <property type="entry name" value="SAM-dependent_MTases_sf"/>
</dbReference>
<keyword evidence="3 6" id="KW-0808">Transferase</keyword>
<name>A0AAD1X8D6_EUPCR</name>
<dbReference type="Gene3D" id="3.40.50.150">
    <property type="entry name" value="Vaccinia Virus protein VP39"/>
    <property type="match status" value="1"/>
</dbReference>
<accession>A0AAD1X8D6</accession>
<dbReference type="EC" id="2.1.1.-" evidence="6"/>
<dbReference type="CDD" id="cd02440">
    <property type="entry name" value="AdoMet_MTases"/>
    <property type="match status" value="1"/>
</dbReference>
<proteinExistence type="inferred from homology"/>
<dbReference type="PANTHER" id="PTHR12315">
    <property type="entry name" value="BICOID-INTERACTING PROTEIN RELATED"/>
    <property type="match status" value="1"/>
</dbReference>
<evidence type="ECO:0000259" key="8">
    <source>
        <dbReference type="PROSITE" id="PS51515"/>
    </source>
</evidence>
<dbReference type="GO" id="GO:0040031">
    <property type="term" value="P:snRNA modification"/>
    <property type="evidence" value="ECO:0007669"/>
    <property type="project" value="TreeGrafter"/>
</dbReference>
<gene>
    <name evidence="9" type="ORF">ECRASSUSDP1_LOCUS2842</name>
</gene>
<dbReference type="PROSITE" id="PS51515">
    <property type="entry name" value="BIN3_SAM"/>
    <property type="match status" value="1"/>
</dbReference>
<evidence type="ECO:0000256" key="3">
    <source>
        <dbReference type="ARBA" id="ARBA00022679"/>
    </source>
</evidence>
<feature type="compositionally biased region" description="Basic and acidic residues" evidence="7">
    <location>
        <begin position="215"/>
        <end position="297"/>
    </location>
</feature>
<dbReference type="Pfam" id="PF06859">
    <property type="entry name" value="Bin3"/>
    <property type="match status" value="1"/>
</dbReference>
<dbReference type="SUPFAM" id="SSF53335">
    <property type="entry name" value="S-adenosyl-L-methionine-dependent methyltransferases"/>
    <property type="match status" value="1"/>
</dbReference>
<comment type="caution">
    <text evidence="9">The sequence shown here is derived from an EMBL/GenBank/DDBJ whole genome shotgun (WGS) entry which is preliminary data.</text>
</comment>
<evidence type="ECO:0000256" key="1">
    <source>
        <dbReference type="ARBA" id="ARBA00008361"/>
    </source>
</evidence>
<dbReference type="PANTHER" id="PTHR12315:SF0">
    <property type="entry name" value="7SK SNRNA METHYLPHOSPHATE CAPPING ENZYME"/>
    <property type="match status" value="1"/>
</dbReference>
<evidence type="ECO:0000256" key="4">
    <source>
        <dbReference type="ARBA" id="ARBA00022691"/>
    </source>
</evidence>
<dbReference type="InterPro" id="IPR024160">
    <property type="entry name" value="BIN3_SAM-bd_dom"/>
</dbReference>
<evidence type="ECO:0000256" key="5">
    <source>
        <dbReference type="PROSITE-ProRule" id="PRU00848"/>
    </source>
</evidence>
<dbReference type="GO" id="GO:0008173">
    <property type="term" value="F:RNA methyltransferase activity"/>
    <property type="evidence" value="ECO:0007669"/>
    <property type="project" value="UniProtKB-UniRule"/>
</dbReference>
<dbReference type="EMBL" id="CAMPGE010002719">
    <property type="protein sequence ID" value="CAI2361531.1"/>
    <property type="molecule type" value="Genomic_DNA"/>
</dbReference>
<comment type="similarity">
    <text evidence="1 6">Belongs to the methyltransferase superfamily.</text>
</comment>
<feature type="domain" description="Bin3-type SAM" evidence="8">
    <location>
        <begin position="124"/>
        <end position="494"/>
    </location>
</feature>
<keyword evidence="10" id="KW-1185">Reference proteome</keyword>
<dbReference type="GO" id="GO:0017069">
    <property type="term" value="F:snRNA binding"/>
    <property type="evidence" value="ECO:0007669"/>
    <property type="project" value="TreeGrafter"/>
</dbReference>
<reference evidence="9" key="1">
    <citation type="submission" date="2023-07" db="EMBL/GenBank/DDBJ databases">
        <authorList>
            <consortium name="AG Swart"/>
            <person name="Singh M."/>
            <person name="Singh A."/>
            <person name="Seah K."/>
            <person name="Emmerich C."/>
        </authorList>
    </citation>
    <scope>NUCLEOTIDE SEQUENCE</scope>
    <source>
        <strain evidence="9">DP1</strain>
    </source>
</reference>
<evidence type="ECO:0000256" key="7">
    <source>
        <dbReference type="SAM" id="MobiDB-lite"/>
    </source>
</evidence>
<dbReference type="Proteomes" id="UP001295684">
    <property type="component" value="Unassembled WGS sequence"/>
</dbReference>
<dbReference type="InterPro" id="IPR039772">
    <property type="entry name" value="Bin3-like"/>
</dbReference>
<feature type="compositionally biased region" description="Polar residues" evidence="7">
    <location>
        <begin position="298"/>
        <end position="310"/>
    </location>
</feature>
<evidence type="ECO:0000256" key="2">
    <source>
        <dbReference type="ARBA" id="ARBA00022603"/>
    </source>
</evidence>
<organism evidence="9 10">
    <name type="scientific">Euplotes crassus</name>
    <dbReference type="NCBI Taxonomy" id="5936"/>
    <lineage>
        <taxon>Eukaryota</taxon>
        <taxon>Sar</taxon>
        <taxon>Alveolata</taxon>
        <taxon>Ciliophora</taxon>
        <taxon>Intramacronucleata</taxon>
        <taxon>Spirotrichea</taxon>
        <taxon>Hypotrichia</taxon>
        <taxon>Euplotida</taxon>
        <taxon>Euplotidae</taxon>
        <taxon>Moneuplotes</taxon>
    </lineage>
</organism>
<dbReference type="InterPro" id="IPR010675">
    <property type="entry name" value="Bin3_C"/>
</dbReference>
<evidence type="ECO:0000256" key="6">
    <source>
        <dbReference type="RuleBase" id="RU367087"/>
    </source>
</evidence>
<keyword evidence="2 6" id="KW-0489">Methyltransferase</keyword>
<protein>
    <recommendedName>
        <fullName evidence="6">RNA methyltransferase</fullName>
        <ecNumber evidence="6">2.1.1.-</ecNumber>
    </recommendedName>
</protein>
<dbReference type="GO" id="GO:0032259">
    <property type="term" value="P:methylation"/>
    <property type="evidence" value="ECO:0007669"/>
    <property type="project" value="UniProtKB-KW"/>
</dbReference>
<evidence type="ECO:0000313" key="10">
    <source>
        <dbReference type="Proteomes" id="UP001295684"/>
    </source>
</evidence>
<evidence type="ECO:0000313" key="9">
    <source>
        <dbReference type="EMBL" id="CAI2361531.1"/>
    </source>
</evidence>
<dbReference type="AlphaFoldDB" id="A0AAD1X8D6"/>
<keyword evidence="4 5" id="KW-0949">S-adenosyl-L-methionine</keyword>